<dbReference type="KEGG" id="tpol:Mal48_37990"/>
<gene>
    <name evidence="1" type="ORF">Mal48_37990</name>
</gene>
<reference evidence="1 2" key="1">
    <citation type="submission" date="2019-02" db="EMBL/GenBank/DDBJ databases">
        <title>Deep-cultivation of Planctomycetes and their phenomic and genomic characterization uncovers novel biology.</title>
        <authorList>
            <person name="Wiegand S."/>
            <person name="Jogler M."/>
            <person name="Boedeker C."/>
            <person name="Pinto D."/>
            <person name="Vollmers J."/>
            <person name="Rivas-Marin E."/>
            <person name="Kohn T."/>
            <person name="Peeters S.H."/>
            <person name="Heuer A."/>
            <person name="Rast P."/>
            <person name="Oberbeckmann S."/>
            <person name="Bunk B."/>
            <person name="Jeske O."/>
            <person name="Meyerdierks A."/>
            <person name="Storesund J.E."/>
            <person name="Kallscheuer N."/>
            <person name="Luecker S."/>
            <person name="Lage O.M."/>
            <person name="Pohl T."/>
            <person name="Merkel B.J."/>
            <person name="Hornburger P."/>
            <person name="Mueller R.-W."/>
            <person name="Bruemmer F."/>
            <person name="Labrenz M."/>
            <person name="Spormann A.M."/>
            <person name="Op den Camp H."/>
            <person name="Overmann J."/>
            <person name="Amann R."/>
            <person name="Jetten M.S.M."/>
            <person name="Mascher T."/>
            <person name="Medema M.H."/>
            <person name="Devos D.P."/>
            <person name="Kaster A.-K."/>
            <person name="Ovreas L."/>
            <person name="Rohde M."/>
            <person name="Galperin M.Y."/>
            <person name="Jogler C."/>
        </authorList>
    </citation>
    <scope>NUCLEOTIDE SEQUENCE [LARGE SCALE GENOMIC DNA]</scope>
    <source>
        <strain evidence="1 2">Mal48</strain>
    </source>
</reference>
<name>A0A517QSG1_9PLAN</name>
<dbReference type="EMBL" id="CP036267">
    <property type="protein sequence ID" value="QDT34537.1"/>
    <property type="molecule type" value="Genomic_DNA"/>
</dbReference>
<sequence length="59" mass="6806">MMVKHVRQGHTIKQTAIERIRVLSVRGECIVFEHSDMSTRQRDAAMNFKKTQAFESLSA</sequence>
<proteinExistence type="predicted"/>
<keyword evidence="2" id="KW-1185">Reference proteome</keyword>
<protein>
    <submittedName>
        <fullName evidence="1">Uncharacterized protein</fullName>
    </submittedName>
</protein>
<accession>A0A517QSG1</accession>
<organism evidence="1 2">
    <name type="scientific">Thalassoglobus polymorphus</name>
    <dbReference type="NCBI Taxonomy" id="2527994"/>
    <lineage>
        <taxon>Bacteria</taxon>
        <taxon>Pseudomonadati</taxon>
        <taxon>Planctomycetota</taxon>
        <taxon>Planctomycetia</taxon>
        <taxon>Planctomycetales</taxon>
        <taxon>Planctomycetaceae</taxon>
        <taxon>Thalassoglobus</taxon>
    </lineage>
</organism>
<dbReference type="Proteomes" id="UP000315724">
    <property type="component" value="Chromosome"/>
</dbReference>
<dbReference type="AlphaFoldDB" id="A0A517QSG1"/>
<evidence type="ECO:0000313" key="1">
    <source>
        <dbReference type="EMBL" id="QDT34537.1"/>
    </source>
</evidence>
<evidence type="ECO:0000313" key="2">
    <source>
        <dbReference type="Proteomes" id="UP000315724"/>
    </source>
</evidence>